<dbReference type="RefSeq" id="XP_033681706.1">
    <property type="nucleotide sequence ID" value="XM_033833608.1"/>
</dbReference>
<gene>
    <name evidence="1" type="ORF">BU26DRAFT_567052</name>
</gene>
<sequence length="231" mass="25863">MVVCPEGGVHIDLDKDTSFLAICGMAFVSREVHRTWTTIFFRTNIFHLQLAATDTRSSFSEFRAISRLLRPRNRWRNGEPFPGFLHITLTFNLKEPASLDDIRVPIVPLLLAVPVGYSADRLRFVLADAAPDRNEDTTSTIALCDLHLKVCDALAECRSQDVRCRKSICPQIWIDGRGQIVECVMRGEQSEDDPVAGAAGSSRAPAYPWNRSLESVFRYLAWQAGGPFPPN</sequence>
<dbReference type="AlphaFoldDB" id="A0A6A6I9V1"/>
<reference evidence="1" key="1">
    <citation type="journal article" date="2020" name="Stud. Mycol.">
        <title>101 Dothideomycetes genomes: a test case for predicting lifestyles and emergence of pathogens.</title>
        <authorList>
            <person name="Haridas S."/>
            <person name="Albert R."/>
            <person name="Binder M."/>
            <person name="Bloem J."/>
            <person name="Labutti K."/>
            <person name="Salamov A."/>
            <person name="Andreopoulos B."/>
            <person name="Baker S."/>
            <person name="Barry K."/>
            <person name="Bills G."/>
            <person name="Bluhm B."/>
            <person name="Cannon C."/>
            <person name="Castanera R."/>
            <person name="Culley D."/>
            <person name="Daum C."/>
            <person name="Ezra D."/>
            <person name="Gonzalez J."/>
            <person name="Henrissat B."/>
            <person name="Kuo A."/>
            <person name="Liang C."/>
            <person name="Lipzen A."/>
            <person name="Lutzoni F."/>
            <person name="Magnuson J."/>
            <person name="Mondo S."/>
            <person name="Nolan M."/>
            <person name="Ohm R."/>
            <person name="Pangilinan J."/>
            <person name="Park H.-J."/>
            <person name="Ramirez L."/>
            <person name="Alfaro M."/>
            <person name="Sun H."/>
            <person name="Tritt A."/>
            <person name="Yoshinaga Y."/>
            <person name="Zwiers L.-H."/>
            <person name="Turgeon B."/>
            <person name="Goodwin S."/>
            <person name="Spatafora J."/>
            <person name="Crous P."/>
            <person name="Grigoriev I."/>
        </authorList>
    </citation>
    <scope>NUCLEOTIDE SEQUENCE</scope>
    <source>
        <strain evidence="1">CBS 122368</strain>
    </source>
</reference>
<evidence type="ECO:0000313" key="1">
    <source>
        <dbReference type="EMBL" id="KAF2246702.1"/>
    </source>
</evidence>
<name>A0A6A6I9V1_9PLEO</name>
<evidence type="ECO:0000313" key="2">
    <source>
        <dbReference type="Proteomes" id="UP000800094"/>
    </source>
</evidence>
<accession>A0A6A6I9V1</accession>
<keyword evidence="2" id="KW-1185">Reference proteome</keyword>
<dbReference type="GeneID" id="54586938"/>
<dbReference type="Proteomes" id="UP000800094">
    <property type="component" value="Unassembled WGS sequence"/>
</dbReference>
<protein>
    <submittedName>
        <fullName evidence="1">Uncharacterized protein</fullName>
    </submittedName>
</protein>
<proteinExistence type="predicted"/>
<dbReference type="EMBL" id="ML987198">
    <property type="protein sequence ID" value="KAF2246702.1"/>
    <property type="molecule type" value="Genomic_DNA"/>
</dbReference>
<organism evidence="1 2">
    <name type="scientific">Trematosphaeria pertusa</name>
    <dbReference type="NCBI Taxonomy" id="390896"/>
    <lineage>
        <taxon>Eukaryota</taxon>
        <taxon>Fungi</taxon>
        <taxon>Dikarya</taxon>
        <taxon>Ascomycota</taxon>
        <taxon>Pezizomycotina</taxon>
        <taxon>Dothideomycetes</taxon>
        <taxon>Pleosporomycetidae</taxon>
        <taxon>Pleosporales</taxon>
        <taxon>Massarineae</taxon>
        <taxon>Trematosphaeriaceae</taxon>
        <taxon>Trematosphaeria</taxon>
    </lineage>
</organism>